<feature type="domain" description="PPM-type phosphatase" evidence="13">
    <location>
        <begin position="71"/>
        <end position="363"/>
    </location>
</feature>
<feature type="region of interest" description="Disordered" evidence="12">
    <location>
        <begin position="480"/>
        <end position="502"/>
    </location>
</feature>
<comment type="similarity">
    <text evidence="3">Belongs to the PP2C family.</text>
</comment>
<evidence type="ECO:0000256" key="3">
    <source>
        <dbReference type="ARBA" id="ARBA00006702"/>
    </source>
</evidence>
<keyword evidence="15" id="KW-1185">Reference proteome</keyword>
<evidence type="ECO:0000313" key="14">
    <source>
        <dbReference type="EnsemblPlants" id="AET6Gv20529500.4"/>
    </source>
</evidence>
<reference evidence="14" key="3">
    <citation type="journal article" date="2017" name="Nature">
        <title>Genome sequence of the progenitor of the wheat D genome Aegilops tauschii.</title>
        <authorList>
            <person name="Luo M.C."/>
            <person name="Gu Y.Q."/>
            <person name="Puiu D."/>
            <person name="Wang H."/>
            <person name="Twardziok S.O."/>
            <person name="Deal K.R."/>
            <person name="Huo N."/>
            <person name="Zhu T."/>
            <person name="Wang L."/>
            <person name="Wang Y."/>
            <person name="McGuire P.E."/>
            <person name="Liu S."/>
            <person name="Long H."/>
            <person name="Ramasamy R.K."/>
            <person name="Rodriguez J.C."/>
            <person name="Van S.L."/>
            <person name="Yuan L."/>
            <person name="Wang Z."/>
            <person name="Xia Z."/>
            <person name="Xiao L."/>
            <person name="Anderson O.D."/>
            <person name="Ouyang S."/>
            <person name="Liang Y."/>
            <person name="Zimin A.V."/>
            <person name="Pertea G."/>
            <person name="Qi P."/>
            <person name="Bennetzen J.L."/>
            <person name="Dai X."/>
            <person name="Dawson M.W."/>
            <person name="Muller H.G."/>
            <person name="Kugler K."/>
            <person name="Rivarola-Duarte L."/>
            <person name="Spannagl M."/>
            <person name="Mayer K.F.X."/>
            <person name="Lu F.H."/>
            <person name="Bevan M.W."/>
            <person name="Leroy P."/>
            <person name="Li P."/>
            <person name="You F.M."/>
            <person name="Sun Q."/>
            <person name="Liu Z."/>
            <person name="Lyons E."/>
            <person name="Wicker T."/>
            <person name="Salzberg S.L."/>
            <person name="Devos K.M."/>
            <person name="Dvorak J."/>
        </authorList>
    </citation>
    <scope>NUCLEOTIDE SEQUENCE [LARGE SCALE GENOMIC DNA]</scope>
    <source>
        <strain evidence="14">cv. AL8/78</strain>
    </source>
</reference>
<sequence>KKAPHQYGRDGTNWGPRLYSGSARRWWQGRGMSTRSRSVQGSVGGGGSTAGGSAVPLAVLLRREVVSERTAAERPELQHGLFSQAKKGEDFVFLKPDCERLPGFPSSSFSAFGLFDGHNGNGAAIYTKENLLNNILGAVPADLNREDWLAALPRAMVAAFVKTDKDFQTVARSSGTTVTFVIIDGLVVTVASVGDSRCVLEAEGSIYQLSSDHRFDASKEEVDRVTEAGGDVGRLNVVGGAEIGPLRCWPGGLCLSRTIGDQDVGEFIVPVPLVKQVKLSTAGGRLIISSDGVWDALTAEQALNCSRGLSPEAAAEQIVKVHPSSLSNPDSFMMLFFTHSNIFQDAVHSKGLRDDTTCIVVDLVPEKGNPAMSAPKKQPGMGVFKNMFRKKTSSDSSSHADREYMDPDIVEEIFEDECALLSRRLDSEYPVRNMFKLFICAICQVELKPNQGISVHEDSSQPGNLRRWDGPFLCQSCQEKKEAMEGKRRSRDSSSRNSGSSE</sequence>
<dbReference type="Proteomes" id="UP000015105">
    <property type="component" value="Chromosome 6D"/>
</dbReference>
<dbReference type="EnsemblPlants" id="AET6Gv20529500.4">
    <property type="protein sequence ID" value="AET6Gv20529500.4"/>
    <property type="gene ID" value="AET6Gv20529500"/>
</dbReference>
<evidence type="ECO:0000256" key="12">
    <source>
        <dbReference type="SAM" id="MobiDB-lite"/>
    </source>
</evidence>
<evidence type="ECO:0000256" key="2">
    <source>
        <dbReference type="ARBA" id="ARBA00001946"/>
    </source>
</evidence>
<keyword evidence="7" id="KW-0460">Magnesium</keyword>
<keyword evidence="8" id="KW-0904">Protein phosphatase</keyword>
<evidence type="ECO:0000256" key="5">
    <source>
        <dbReference type="ARBA" id="ARBA00022723"/>
    </source>
</evidence>
<keyword evidence="6" id="KW-0378">Hydrolase</keyword>
<dbReference type="Gene3D" id="3.60.40.10">
    <property type="entry name" value="PPM-type phosphatase domain"/>
    <property type="match status" value="1"/>
</dbReference>
<organism evidence="14 15">
    <name type="scientific">Aegilops tauschii subsp. strangulata</name>
    <name type="common">Goatgrass</name>
    <dbReference type="NCBI Taxonomy" id="200361"/>
    <lineage>
        <taxon>Eukaryota</taxon>
        <taxon>Viridiplantae</taxon>
        <taxon>Streptophyta</taxon>
        <taxon>Embryophyta</taxon>
        <taxon>Tracheophyta</taxon>
        <taxon>Spermatophyta</taxon>
        <taxon>Magnoliopsida</taxon>
        <taxon>Liliopsida</taxon>
        <taxon>Poales</taxon>
        <taxon>Poaceae</taxon>
        <taxon>BOP clade</taxon>
        <taxon>Pooideae</taxon>
        <taxon>Triticodae</taxon>
        <taxon>Triticeae</taxon>
        <taxon>Triticinae</taxon>
        <taxon>Aegilops</taxon>
    </lineage>
</organism>
<dbReference type="STRING" id="200361.A0A453NWX9"/>
<feature type="compositionally biased region" description="Basic and acidic residues" evidence="12">
    <location>
        <begin position="480"/>
        <end position="494"/>
    </location>
</feature>
<comment type="cofactor">
    <cofactor evidence="1">
        <name>Mn(2+)</name>
        <dbReference type="ChEBI" id="CHEBI:29035"/>
    </cofactor>
</comment>
<reference evidence="14" key="4">
    <citation type="submission" date="2019-03" db="UniProtKB">
        <authorList>
            <consortium name="EnsemblPlants"/>
        </authorList>
    </citation>
    <scope>IDENTIFICATION</scope>
</reference>
<comment type="cofactor">
    <cofactor evidence="2">
        <name>Mg(2+)</name>
        <dbReference type="ChEBI" id="CHEBI:18420"/>
    </cofactor>
</comment>
<dbReference type="FunFam" id="3.60.40.10:FF:000022">
    <property type="entry name" value="probable protein phosphatase 2C 12"/>
    <property type="match status" value="1"/>
</dbReference>
<evidence type="ECO:0000256" key="6">
    <source>
        <dbReference type="ARBA" id="ARBA00022801"/>
    </source>
</evidence>
<evidence type="ECO:0000256" key="10">
    <source>
        <dbReference type="ARBA" id="ARBA00047761"/>
    </source>
</evidence>
<evidence type="ECO:0000256" key="9">
    <source>
        <dbReference type="ARBA" id="ARBA00023211"/>
    </source>
</evidence>
<evidence type="ECO:0000256" key="1">
    <source>
        <dbReference type="ARBA" id="ARBA00001936"/>
    </source>
</evidence>
<dbReference type="GO" id="GO:0046872">
    <property type="term" value="F:metal ion binding"/>
    <property type="evidence" value="ECO:0007669"/>
    <property type="project" value="UniProtKB-KW"/>
</dbReference>
<reference evidence="15" key="1">
    <citation type="journal article" date="2014" name="Science">
        <title>Ancient hybridizations among the ancestral genomes of bread wheat.</title>
        <authorList>
            <consortium name="International Wheat Genome Sequencing Consortium,"/>
            <person name="Marcussen T."/>
            <person name="Sandve S.R."/>
            <person name="Heier L."/>
            <person name="Spannagl M."/>
            <person name="Pfeifer M."/>
            <person name="Jakobsen K.S."/>
            <person name="Wulff B.B."/>
            <person name="Steuernagel B."/>
            <person name="Mayer K.F."/>
            <person name="Olsen O.A."/>
        </authorList>
    </citation>
    <scope>NUCLEOTIDE SEQUENCE [LARGE SCALE GENOMIC DNA]</scope>
    <source>
        <strain evidence="15">cv. AL8/78</strain>
    </source>
</reference>
<evidence type="ECO:0000259" key="13">
    <source>
        <dbReference type="PROSITE" id="PS51746"/>
    </source>
</evidence>
<proteinExistence type="inferred from homology"/>
<reference evidence="15" key="2">
    <citation type="journal article" date="2017" name="Nat. Plants">
        <title>The Aegilops tauschii genome reveals multiple impacts of transposons.</title>
        <authorList>
            <person name="Zhao G."/>
            <person name="Zou C."/>
            <person name="Li K."/>
            <person name="Wang K."/>
            <person name="Li T."/>
            <person name="Gao L."/>
            <person name="Zhang X."/>
            <person name="Wang H."/>
            <person name="Yang Z."/>
            <person name="Liu X."/>
            <person name="Jiang W."/>
            <person name="Mao L."/>
            <person name="Kong X."/>
            <person name="Jiao Y."/>
            <person name="Jia J."/>
        </authorList>
    </citation>
    <scope>NUCLEOTIDE SEQUENCE [LARGE SCALE GENOMIC DNA]</scope>
    <source>
        <strain evidence="15">cv. AL8/78</strain>
    </source>
</reference>
<dbReference type="InterPro" id="IPR001932">
    <property type="entry name" value="PPM-type_phosphatase-like_dom"/>
</dbReference>
<name>A0A453NWX9_AEGTS</name>
<evidence type="ECO:0000313" key="15">
    <source>
        <dbReference type="Proteomes" id="UP000015105"/>
    </source>
</evidence>
<evidence type="ECO:0000256" key="7">
    <source>
        <dbReference type="ARBA" id="ARBA00022842"/>
    </source>
</evidence>
<keyword evidence="5" id="KW-0479">Metal-binding</keyword>
<dbReference type="InterPro" id="IPR036457">
    <property type="entry name" value="PPM-type-like_dom_sf"/>
</dbReference>
<dbReference type="GO" id="GO:0004722">
    <property type="term" value="F:protein serine/threonine phosphatase activity"/>
    <property type="evidence" value="ECO:0007669"/>
    <property type="project" value="UniProtKB-EC"/>
</dbReference>
<protein>
    <recommendedName>
        <fullName evidence="4">protein-serine/threonine phosphatase</fullName>
        <ecNumber evidence="4">3.1.3.16</ecNumber>
    </recommendedName>
</protein>
<dbReference type="SMART" id="SM00332">
    <property type="entry name" value="PP2Cc"/>
    <property type="match status" value="1"/>
</dbReference>
<evidence type="ECO:0000256" key="8">
    <source>
        <dbReference type="ARBA" id="ARBA00022912"/>
    </source>
</evidence>
<comment type="catalytic activity">
    <reaction evidence="11">
        <text>O-phospho-L-threonyl-[protein] + H2O = L-threonyl-[protein] + phosphate</text>
        <dbReference type="Rhea" id="RHEA:47004"/>
        <dbReference type="Rhea" id="RHEA-COMP:11060"/>
        <dbReference type="Rhea" id="RHEA-COMP:11605"/>
        <dbReference type="ChEBI" id="CHEBI:15377"/>
        <dbReference type="ChEBI" id="CHEBI:30013"/>
        <dbReference type="ChEBI" id="CHEBI:43474"/>
        <dbReference type="ChEBI" id="CHEBI:61977"/>
        <dbReference type="EC" id="3.1.3.16"/>
    </reaction>
</comment>
<comment type="catalytic activity">
    <reaction evidence="10">
        <text>O-phospho-L-seryl-[protein] + H2O = L-seryl-[protein] + phosphate</text>
        <dbReference type="Rhea" id="RHEA:20629"/>
        <dbReference type="Rhea" id="RHEA-COMP:9863"/>
        <dbReference type="Rhea" id="RHEA-COMP:11604"/>
        <dbReference type="ChEBI" id="CHEBI:15377"/>
        <dbReference type="ChEBI" id="CHEBI:29999"/>
        <dbReference type="ChEBI" id="CHEBI:43474"/>
        <dbReference type="ChEBI" id="CHEBI:83421"/>
        <dbReference type="EC" id="3.1.3.16"/>
    </reaction>
</comment>
<dbReference type="EC" id="3.1.3.16" evidence="4"/>
<dbReference type="SUPFAM" id="SSF81606">
    <property type="entry name" value="PP2C-like"/>
    <property type="match status" value="1"/>
</dbReference>
<reference evidence="14" key="5">
    <citation type="journal article" date="2021" name="G3 (Bethesda)">
        <title>Aegilops tauschii genome assembly Aet v5.0 features greater sequence contiguity and improved annotation.</title>
        <authorList>
            <person name="Wang L."/>
            <person name="Zhu T."/>
            <person name="Rodriguez J.C."/>
            <person name="Deal K.R."/>
            <person name="Dubcovsky J."/>
            <person name="McGuire P.E."/>
            <person name="Lux T."/>
            <person name="Spannagl M."/>
            <person name="Mayer K.F.X."/>
            <person name="Baldrich P."/>
            <person name="Meyers B.C."/>
            <person name="Huo N."/>
            <person name="Gu Y.Q."/>
            <person name="Zhou H."/>
            <person name="Devos K.M."/>
            <person name="Bennetzen J.L."/>
            <person name="Unver T."/>
            <person name="Budak H."/>
            <person name="Gulick P.J."/>
            <person name="Galiba G."/>
            <person name="Kalapos B."/>
            <person name="Nelson D.R."/>
            <person name="Li P."/>
            <person name="You F.M."/>
            <person name="Luo M.C."/>
            <person name="Dvorak J."/>
        </authorList>
    </citation>
    <scope>NUCLEOTIDE SEQUENCE [LARGE SCALE GENOMIC DNA]</scope>
    <source>
        <strain evidence="14">cv. AL8/78</strain>
    </source>
</reference>
<dbReference type="PANTHER" id="PTHR47992">
    <property type="entry name" value="PROTEIN PHOSPHATASE"/>
    <property type="match status" value="1"/>
</dbReference>
<evidence type="ECO:0000256" key="4">
    <source>
        <dbReference type="ARBA" id="ARBA00013081"/>
    </source>
</evidence>
<dbReference type="CDD" id="cd00143">
    <property type="entry name" value="PP2Cc"/>
    <property type="match status" value="1"/>
</dbReference>
<accession>A0A453NWX9</accession>
<dbReference type="Gramene" id="AET6Gv20529500.4">
    <property type="protein sequence ID" value="AET6Gv20529500.4"/>
    <property type="gene ID" value="AET6Gv20529500"/>
</dbReference>
<evidence type="ECO:0000256" key="11">
    <source>
        <dbReference type="ARBA" id="ARBA00048336"/>
    </source>
</evidence>
<dbReference type="InterPro" id="IPR015655">
    <property type="entry name" value="PP2C"/>
</dbReference>
<keyword evidence="9" id="KW-0464">Manganese</keyword>
<dbReference type="Pfam" id="PF00481">
    <property type="entry name" value="PP2C"/>
    <property type="match status" value="1"/>
</dbReference>
<dbReference type="AlphaFoldDB" id="A0A453NWX9"/>
<dbReference type="PROSITE" id="PS51746">
    <property type="entry name" value="PPM_2"/>
    <property type="match status" value="1"/>
</dbReference>
<feature type="region of interest" description="Disordered" evidence="12">
    <location>
        <begin position="29"/>
        <end position="50"/>
    </location>
</feature>